<reference evidence="2 3" key="1">
    <citation type="submission" date="2024-07" db="EMBL/GenBank/DDBJ databases">
        <authorList>
            <person name="Kang M."/>
        </authorList>
    </citation>
    <scope>NUCLEOTIDE SEQUENCE [LARGE SCALE GENOMIC DNA]</scope>
    <source>
        <strain evidence="2 3">DFM31</strain>
    </source>
</reference>
<evidence type="ECO:0000313" key="3">
    <source>
        <dbReference type="Proteomes" id="UP001553161"/>
    </source>
</evidence>
<protein>
    <submittedName>
        <fullName evidence="2">Acyl carrier protein</fullName>
    </submittedName>
</protein>
<dbReference type="InterPro" id="IPR036736">
    <property type="entry name" value="ACP-like_sf"/>
</dbReference>
<dbReference type="Gene3D" id="1.10.1200.10">
    <property type="entry name" value="ACP-like"/>
    <property type="match status" value="1"/>
</dbReference>
<dbReference type="RefSeq" id="WP_366194100.1">
    <property type="nucleotide sequence ID" value="NZ_JBFBVU010000023.1"/>
</dbReference>
<sequence>MDYASIKEELVDIFEDVMDADDVELTDETTANDVEEWDSLSHVRLIIAIERQYGIKFSNAEIEGLKKFGDIITLIQTKAG</sequence>
<feature type="domain" description="Carrier" evidence="1">
    <location>
        <begin position="1"/>
        <end position="79"/>
    </location>
</feature>
<dbReference type="EMBL" id="JBFBVU010000023">
    <property type="protein sequence ID" value="MEV8468144.1"/>
    <property type="molecule type" value="Genomic_DNA"/>
</dbReference>
<evidence type="ECO:0000259" key="1">
    <source>
        <dbReference type="PROSITE" id="PS50075"/>
    </source>
</evidence>
<keyword evidence="3" id="KW-1185">Reference proteome</keyword>
<dbReference type="SUPFAM" id="SSF47336">
    <property type="entry name" value="ACP-like"/>
    <property type="match status" value="1"/>
</dbReference>
<name>A0ABV3L989_9RHOB</name>
<accession>A0ABV3L989</accession>
<dbReference type="Proteomes" id="UP001553161">
    <property type="component" value="Unassembled WGS sequence"/>
</dbReference>
<organism evidence="2 3">
    <name type="scientific">Meridianimarinicoccus marinus</name>
    <dbReference type="NCBI Taxonomy" id="3231483"/>
    <lineage>
        <taxon>Bacteria</taxon>
        <taxon>Pseudomonadati</taxon>
        <taxon>Pseudomonadota</taxon>
        <taxon>Alphaproteobacteria</taxon>
        <taxon>Rhodobacterales</taxon>
        <taxon>Paracoccaceae</taxon>
        <taxon>Meridianimarinicoccus</taxon>
    </lineage>
</organism>
<evidence type="ECO:0000313" key="2">
    <source>
        <dbReference type="EMBL" id="MEV8468144.1"/>
    </source>
</evidence>
<proteinExistence type="predicted"/>
<gene>
    <name evidence="2" type="ORF">AB0T83_15320</name>
</gene>
<comment type="caution">
    <text evidence="2">The sequence shown here is derived from an EMBL/GenBank/DDBJ whole genome shotgun (WGS) entry which is preliminary data.</text>
</comment>
<dbReference type="InterPro" id="IPR009081">
    <property type="entry name" value="PP-bd_ACP"/>
</dbReference>
<dbReference type="Pfam" id="PF00550">
    <property type="entry name" value="PP-binding"/>
    <property type="match status" value="1"/>
</dbReference>
<dbReference type="PROSITE" id="PS50075">
    <property type="entry name" value="CARRIER"/>
    <property type="match status" value="1"/>
</dbReference>